<feature type="domain" description="C2H2-type" evidence="2">
    <location>
        <begin position="68"/>
        <end position="95"/>
    </location>
</feature>
<organism evidence="3 4">
    <name type="scientific">Meganyctiphanes norvegica</name>
    <name type="common">Northern krill</name>
    <name type="synonym">Thysanopoda norvegica</name>
    <dbReference type="NCBI Taxonomy" id="48144"/>
    <lineage>
        <taxon>Eukaryota</taxon>
        <taxon>Metazoa</taxon>
        <taxon>Ecdysozoa</taxon>
        <taxon>Arthropoda</taxon>
        <taxon>Crustacea</taxon>
        <taxon>Multicrustacea</taxon>
        <taxon>Malacostraca</taxon>
        <taxon>Eumalacostraca</taxon>
        <taxon>Eucarida</taxon>
        <taxon>Euphausiacea</taxon>
        <taxon>Euphausiidae</taxon>
        <taxon>Meganyctiphanes</taxon>
    </lineage>
</organism>
<keyword evidence="1" id="KW-0479">Metal-binding</keyword>
<keyword evidence="1" id="KW-0863">Zinc-finger</keyword>
<protein>
    <recommendedName>
        <fullName evidence="2">C2H2-type domain-containing protein</fullName>
    </recommendedName>
</protein>
<dbReference type="GO" id="GO:0008270">
    <property type="term" value="F:zinc ion binding"/>
    <property type="evidence" value="ECO:0007669"/>
    <property type="project" value="UniProtKB-KW"/>
</dbReference>
<accession>A0AAV2R6P8</accession>
<feature type="non-terminal residue" evidence="3">
    <location>
        <position position="100"/>
    </location>
</feature>
<name>A0AAV2R6P8_MEGNR</name>
<dbReference type="InterPro" id="IPR013087">
    <property type="entry name" value="Znf_C2H2_type"/>
</dbReference>
<evidence type="ECO:0000313" key="4">
    <source>
        <dbReference type="Proteomes" id="UP001497623"/>
    </source>
</evidence>
<comment type="caution">
    <text evidence="3">The sequence shown here is derived from an EMBL/GenBank/DDBJ whole genome shotgun (WGS) entry which is preliminary data.</text>
</comment>
<keyword evidence="4" id="KW-1185">Reference proteome</keyword>
<dbReference type="Gene3D" id="3.30.160.60">
    <property type="entry name" value="Classic Zinc Finger"/>
    <property type="match status" value="1"/>
</dbReference>
<dbReference type="PROSITE" id="PS50157">
    <property type="entry name" value="ZINC_FINGER_C2H2_2"/>
    <property type="match status" value="1"/>
</dbReference>
<dbReference type="InterPro" id="IPR036236">
    <property type="entry name" value="Znf_C2H2_sf"/>
</dbReference>
<proteinExistence type="predicted"/>
<dbReference type="PROSITE" id="PS00028">
    <property type="entry name" value="ZINC_FINGER_C2H2_1"/>
    <property type="match status" value="1"/>
</dbReference>
<feature type="non-terminal residue" evidence="3">
    <location>
        <position position="1"/>
    </location>
</feature>
<reference evidence="3 4" key="1">
    <citation type="submission" date="2024-05" db="EMBL/GenBank/DDBJ databases">
        <authorList>
            <person name="Wallberg A."/>
        </authorList>
    </citation>
    <scope>NUCLEOTIDE SEQUENCE [LARGE SCALE GENOMIC DNA]</scope>
</reference>
<dbReference type="AlphaFoldDB" id="A0AAV2R6P8"/>
<evidence type="ECO:0000256" key="1">
    <source>
        <dbReference type="PROSITE-ProRule" id="PRU00042"/>
    </source>
</evidence>
<dbReference type="EMBL" id="CAXKWB010017386">
    <property type="protein sequence ID" value="CAL4118737.1"/>
    <property type="molecule type" value="Genomic_DNA"/>
</dbReference>
<keyword evidence="1" id="KW-0862">Zinc</keyword>
<evidence type="ECO:0000313" key="3">
    <source>
        <dbReference type="EMBL" id="CAL4118737.1"/>
    </source>
</evidence>
<dbReference type="Proteomes" id="UP001497623">
    <property type="component" value="Unassembled WGS sequence"/>
</dbReference>
<evidence type="ECO:0000259" key="2">
    <source>
        <dbReference type="PROSITE" id="PS50157"/>
    </source>
</evidence>
<dbReference type="SUPFAM" id="SSF57667">
    <property type="entry name" value="beta-beta-alpha zinc fingers"/>
    <property type="match status" value="1"/>
</dbReference>
<sequence length="100" mass="11565">GHRGRFCNVQPEDFKHVVDVNVLDPLQTEINRDDNGHSGDVNNSESLVEVSAENMDVHIDPSQNNKTFFCSECDYQCSYEHIFTEHMEQHKGEKSFFVFN</sequence>
<gene>
    <name evidence="3" type="ORF">MNOR_LOCUS21519</name>
</gene>